<feature type="transmembrane region" description="Helical" evidence="2">
    <location>
        <begin position="813"/>
        <end position="834"/>
    </location>
</feature>
<keyword evidence="2" id="KW-1133">Transmembrane helix</keyword>
<feature type="transmembrane region" description="Helical" evidence="2">
    <location>
        <begin position="679"/>
        <end position="701"/>
    </location>
</feature>
<organism evidence="3 4">
    <name type="scientific">Microbacterium horticulturae</name>
    <dbReference type="NCBI Taxonomy" id="3028316"/>
    <lineage>
        <taxon>Bacteria</taxon>
        <taxon>Bacillati</taxon>
        <taxon>Actinomycetota</taxon>
        <taxon>Actinomycetes</taxon>
        <taxon>Micrococcales</taxon>
        <taxon>Microbacteriaceae</taxon>
        <taxon>Microbacterium</taxon>
    </lineage>
</organism>
<feature type="transmembrane region" description="Helical" evidence="2">
    <location>
        <begin position="722"/>
        <end position="745"/>
    </location>
</feature>
<evidence type="ECO:0008006" key="5">
    <source>
        <dbReference type="Google" id="ProtNLM"/>
    </source>
</evidence>
<proteinExistence type="predicted"/>
<evidence type="ECO:0000313" key="4">
    <source>
        <dbReference type="Proteomes" id="UP001214553"/>
    </source>
</evidence>
<evidence type="ECO:0000256" key="1">
    <source>
        <dbReference type="SAM" id="MobiDB-lite"/>
    </source>
</evidence>
<evidence type="ECO:0000313" key="3">
    <source>
        <dbReference type="EMBL" id="WEG09011.1"/>
    </source>
</evidence>
<dbReference type="EMBL" id="CP119108">
    <property type="protein sequence ID" value="WEG09011.1"/>
    <property type="molecule type" value="Genomic_DNA"/>
</dbReference>
<accession>A0ABY8BXT7</accession>
<dbReference type="Proteomes" id="UP001214553">
    <property type="component" value="Chromosome"/>
</dbReference>
<protein>
    <recommendedName>
        <fullName evidence="5">FtsX-like permease family protein</fullName>
    </recommendedName>
</protein>
<name>A0ABY8BXT7_9MICO</name>
<feature type="region of interest" description="Disordered" evidence="1">
    <location>
        <begin position="169"/>
        <end position="190"/>
    </location>
</feature>
<gene>
    <name evidence="3" type="ORF">PU630_00160</name>
</gene>
<sequence>MIRLVPGALRRLARQPLRVVAVVLLAGVALAASGIQSAAATALQSTLDANWRGAYDILVTPRDGMHAVNGMLPPNTLNSTFSGLTLDDLKKVRAVAGVDVAAPLGEMLLPNLAAGTVSMSVPHGLAGTDTEPQTYRLSATYTSDDGLGERIVWHGTQTFIVDETHPADAREDGAQCGEDPDGTSSIDGRTYRESDYPALTTYLCQQLSPVLNGVTGFLPGPNGDTRLRYSGYDGQYSIALPVGTLSTTRITLVDPVAEQKLLGKDGAFLSPLVDLDPSADTDVRGVATWAQSASSDFARDARTTLGGMASGLFDAPADVLPELRQIWKANGDDWDEWVAHDISNTAAVPLLVSNAPTANLSVKVDISAFGPASKVEGGDGVLEYGPSAAVTQKKGTTVGSTSADASEVLNPFLRVQTDTVAWPGTELDDVVGGYGALEIQAAGRDAATGYTVTPQGITLAVTGYRSPLHGSDQNSFGENEDPNAIGSEAAYQLLDETWTFGNSDGLPAMAVPVGSFDPRSIGGSESVAGSVPLGAYSDVSSTVTAGPHAGSTLRPAVSGTGLVGTRTVAIASIASAAAWHDDAPIDAVRVRVAGISAYDAGARQKVIDVATAIQNLGFQATVVAGSSPTQVGVDVTGYAFGTMDPNGTQTVGDLGTVVQRWSELGAAARVDLSVSTATYAMLGIGLVAVLLLMGTVQLAAIPGRRLQARAMRDIGFTRARIARWYAAEEVPGWLIVALVGGAAVALAADRLLAAVVVGVALVIIAVVGAISVIAGSRARVGTRPRGSASRRMGAASIIGFGARQARIHPLSSVVHTVAIVVVGVACAGLVAVALNARSEAGASLLAGLTWVRMLWPQLALGLAGIGGGLLLARLVRRIDLDRRAAQWRVLRAAGWTTGQLAAAQRTEGIVVALPAIALAALVAWGGAIALGFEPTWISAAAAGGAGIVCSLLTFTARGKGRDT</sequence>
<feature type="transmembrane region" description="Helical" evidence="2">
    <location>
        <begin position="936"/>
        <end position="956"/>
    </location>
</feature>
<dbReference type="RefSeq" id="WP_275278335.1">
    <property type="nucleotide sequence ID" value="NZ_CP119108.1"/>
</dbReference>
<feature type="transmembrane region" description="Helical" evidence="2">
    <location>
        <begin position="854"/>
        <end position="875"/>
    </location>
</feature>
<keyword evidence="4" id="KW-1185">Reference proteome</keyword>
<feature type="transmembrane region" description="Helical" evidence="2">
    <location>
        <begin position="751"/>
        <end position="775"/>
    </location>
</feature>
<keyword evidence="2" id="KW-0472">Membrane</keyword>
<evidence type="ECO:0000256" key="2">
    <source>
        <dbReference type="SAM" id="Phobius"/>
    </source>
</evidence>
<keyword evidence="2" id="KW-0812">Transmembrane</keyword>
<feature type="transmembrane region" description="Helical" evidence="2">
    <location>
        <begin position="909"/>
        <end position="930"/>
    </location>
</feature>
<reference evidence="3 4" key="1">
    <citation type="submission" date="2023-03" db="EMBL/GenBank/DDBJ databases">
        <title>Genome sequence of Microbacterium sp. KACC 23027.</title>
        <authorList>
            <person name="Kim S."/>
            <person name="Heo J."/>
            <person name="Kwon S.-W."/>
        </authorList>
    </citation>
    <scope>NUCLEOTIDE SEQUENCE [LARGE SCALE GENOMIC DNA]</scope>
    <source>
        <strain evidence="3 4">KACC 23027</strain>
    </source>
</reference>